<accession>A0ABW0Z5L2</accession>
<name>A0ABW0Z5L2_9ACTN</name>
<dbReference type="InterPro" id="IPR001509">
    <property type="entry name" value="Epimerase_deHydtase"/>
</dbReference>
<dbReference type="EMBL" id="JBHSPB010000023">
    <property type="protein sequence ID" value="MFC5724101.1"/>
    <property type="molecule type" value="Genomic_DNA"/>
</dbReference>
<keyword evidence="5" id="KW-1185">Reference proteome</keyword>
<dbReference type="PANTHER" id="PTHR11092:SF0">
    <property type="entry name" value="EPIMERASE FAMILY PROTEIN SDR39U1"/>
    <property type="match status" value="1"/>
</dbReference>
<dbReference type="InterPro" id="IPR010099">
    <property type="entry name" value="SDR39U1"/>
</dbReference>
<dbReference type="PANTHER" id="PTHR11092">
    <property type="entry name" value="SUGAR NUCLEOTIDE EPIMERASE RELATED"/>
    <property type="match status" value="1"/>
</dbReference>
<dbReference type="Proteomes" id="UP001596083">
    <property type="component" value="Unassembled WGS sequence"/>
</dbReference>
<proteinExistence type="inferred from homology"/>
<comment type="similarity">
    <text evidence="1">Belongs to the NAD(P)-dependent epimerase/dehydratase family. SDR39U1 subfamily.</text>
</comment>
<dbReference type="Pfam" id="PF08338">
    <property type="entry name" value="DUF1731"/>
    <property type="match status" value="1"/>
</dbReference>
<protein>
    <submittedName>
        <fullName evidence="4">TIGR01777 family oxidoreductase</fullName>
    </submittedName>
</protein>
<evidence type="ECO:0000259" key="2">
    <source>
        <dbReference type="Pfam" id="PF01370"/>
    </source>
</evidence>
<feature type="domain" description="NAD-dependent epimerase/dehydratase" evidence="2">
    <location>
        <begin position="3"/>
        <end position="212"/>
    </location>
</feature>
<organism evidence="4 5">
    <name type="scientific">Streptomyces gamaensis</name>
    <dbReference type="NCBI Taxonomy" id="1763542"/>
    <lineage>
        <taxon>Bacteria</taxon>
        <taxon>Bacillati</taxon>
        <taxon>Actinomycetota</taxon>
        <taxon>Actinomycetes</taxon>
        <taxon>Kitasatosporales</taxon>
        <taxon>Streptomycetaceae</taxon>
        <taxon>Streptomyces</taxon>
    </lineage>
</organism>
<reference evidence="5" key="1">
    <citation type="journal article" date="2019" name="Int. J. Syst. Evol. Microbiol.">
        <title>The Global Catalogue of Microorganisms (GCM) 10K type strain sequencing project: providing services to taxonomists for standard genome sequencing and annotation.</title>
        <authorList>
            <consortium name="The Broad Institute Genomics Platform"/>
            <consortium name="The Broad Institute Genome Sequencing Center for Infectious Disease"/>
            <person name="Wu L."/>
            <person name="Ma J."/>
        </authorList>
    </citation>
    <scope>NUCLEOTIDE SEQUENCE [LARGE SCALE GENOMIC DNA]</scope>
    <source>
        <strain evidence="5">CGMCC 4.7304</strain>
    </source>
</reference>
<evidence type="ECO:0000259" key="3">
    <source>
        <dbReference type="Pfam" id="PF08338"/>
    </source>
</evidence>
<evidence type="ECO:0000256" key="1">
    <source>
        <dbReference type="ARBA" id="ARBA00009353"/>
    </source>
</evidence>
<dbReference type="Gene3D" id="3.40.50.720">
    <property type="entry name" value="NAD(P)-binding Rossmann-like Domain"/>
    <property type="match status" value="1"/>
</dbReference>
<dbReference type="NCBIfam" id="TIGR01777">
    <property type="entry name" value="yfcH"/>
    <property type="match status" value="1"/>
</dbReference>
<sequence length="299" mass="31312">MRVAITGSTGLIGTALTASLTADGHEVVRLVRRAPRARDEIRWDPGAGRVDAGGLAGCGAVVHLAGAPIGARRWTAAYKKELRDSRVLGTGALARTVAALDPPPRVLVSGSGVGYYGDTGDRPADEGSPAGQGFLPGLCQEWEAAAEPAARAGVRTVLARTGLVVAHHGGAFGRLLTLFSLGLGGRLGDGGQYWSFIGLRDMVAALRWAVDAERLSGPVNFTAPHPLTNREATKVLGQVLKRPTPLPVPAPVLRLVLGEMATSVLTSQRVLPRQLLDSGFEFTCPYFDSAVRAALSDTR</sequence>
<feature type="domain" description="DUF1731" evidence="3">
    <location>
        <begin position="248"/>
        <end position="293"/>
    </location>
</feature>
<dbReference type="Pfam" id="PF01370">
    <property type="entry name" value="Epimerase"/>
    <property type="match status" value="1"/>
</dbReference>
<dbReference type="RefSeq" id="WP_390320532.1">
    <property type="nucleotide sequence ID" value="NZ_JBHSPB010000023.1"/>
</dbReference>
<dbReference type="InterPro" id="IPR036291">
    <property type="entry name" value="NAD(P)-bd_dom_sf"/>
</dbReference>
<gene>
    <name evidence="4" type="ORF">ACFP1Z_28430</name>
</gene>
<evidence type="ECO:0000313" key="5">
    <source>
        <dbReference type="Proteomes" id="UP001596083"/>
    </source>
</evidence>
<evidence type="ECO:0000313" key="4">
    <source>
        <dbReference type="EMBL" id="MFC5724101.1"/>
    </source>
</evidence>
<comment type="caution">
    <text evidence="4">The sequence shown here is derived from an EMBL/GenBank/DDBJ whole genome shotgun (WGS) entry which is preliminary data.</text>
</comment>
<dbReference type="InterPro" id="IPR013549">
    <property type="entry name" value="DUF1731"/>
</dbReference>
<dbReference type="SUPFAM" id="SSF51735">
    <property type="entry name" value="NAD(P)-binding Rossmann-fold domains"/>
    <property type="match status" value="1"/>
</dbReference>